<dbReference type="PANTHER" id="PTHR43701:SF2">
    <property type="entry name" value="MEMBRANE TRANSPORTER PROTEIN YJNA-RELATED"/>
    <property type="match status" value="1"/>
</dbReference>
<keyword evidence="2 5" id="KW-0812">Transmembrane</keyword>
<gene>
    <name evidence="6" type="ORF">ABW22_16165</name>
</gene>
<evidence type="ECO:0000256" key="1">
    <source>
        <dbReference type="ARBA" id="ARBA00004141"/>
    </source>
</evidence>
<sequence>MDILGILAGIVTGVVLGLFGSGGSIIALPALLYLLDVAPKSAIAMSLGVVAITATLTAFDHWRRGNVVVRVALVFGLFGVMGTFAGARLGLLTPVVIQLGLFALVMYVAAWRMLKPAKLVPASPVAESANGVVANGSGTAAFSSCHDFFSPCMGHIALHGIGVGVLTGLVGVGGGFLIVPALVLLSGIPMKQAVGTSLAIVAAKSYAGFAGYMGGVPIDYALMGAFTAVTVVGSFIGTRLAGHVSQATLKKAFAWFLVGVASYILLKSVIGDVLA</sequence>
<feature type="transmembrane region" description="Helical" evidence="5">
    <location>
        <begin position="42"/>
        <end position="59"/>
    </location>
</feature>
<evidence type="ECO:0000313" key="7">
    <source>
        <dbReference type="Proteomes" id="UP000064243"/>
    </source>
</evidence>
<evidence type="ECO:0000256" key="4">
    <source>
        <dbReference type="ARBA" id="ARBA00023136"/>
    </source>
</evidence>
<feature type="transmembrane region" description="Helical" evidence="5">
    <location>
        <begin position="6"/>
        <end position="35"/>
    </location>
</feature>
<comment type="similarity">
    <text evidence="5">Belongs to the 4-toluene sulfonate uptake permease (TSUP) (TC 2.A.102) family.</text>
</comment>
<dbReference type="InterPro" id="IPR051598">
    <property type="entry name" value="TSUP/Inactive_protease-like"/>
</dbReference>
<evidence type="ECO:0000256" key="5">
    <source>
        <dbReference type="RuleBase" id="RU363041"/>
    </source>
</evidence>
<dbReference type="AlphaFoldDB" id="A0A106BF70"/>
<keyword evidence="5" id="KW-1003">Cell membrane</keyword>
<name>A0A106BF70_THIDE</name>
<keyword evidence="4 5" id="KW-0472">Membrane</keyword>
<evidence type="ECO:0000313" key="6">
    <source>
        <dbReference type="EMBL" id="KVW91328.1"/>
    </source>
</evidence>
<dbReference type="OrthoDB" id="8559161at2"/>
<feature type="transmembrane region" description="Helical" evidence="5">
    <location>
        <begin position="156"/>
        <end position="185"/>
    </location>
</feature>
<feature type="transmembrane region" description="Helical" evidence="5">
    <location>
        <begin position="197"/>
        <end position="214"/>
    </location>
</feature>
<dbReference type="GO" id="GO:0005886">
    <property type="term" value="C:plasma membrane"/>
    <property type="evidence" value="ECO:0007669"/>
    <property type="project" value="UniProtKB-SubCell"/>
</dbReference>
<keyword evidence="7" id="KW-1185">Reference proteome</keyword>
<feature type="transmembrane region" description="Helical" evidence="5">
    <location>
        <begin position="220"/>
        <end position="240"/>
    </location>
</feature>
<comment type="caution">
    <text evidence="6">The sequence shown here is derived from an EMBL/GenBank/DDBJ whole genome shotgun (WGS) entry which is preliminary data.</text>
</comment>
<organism evidence="6 7">
    <name type="scientific">Thiobacillus denitrificans</name>
    <dbReference type="NCBI Taxonomy" id="36861"/>
    <lineage>
        <taxon>Bacteria</taxon>
        <taxon>Pseudomonadati</taxon>
        <taxon>Pseudomonadota</taxon>
        <taxon>Betaproteobacteria</taxon>
        <taxon>Nitrosomonadales</taxon>
        <taxon>Thiobacillaceae</taxon>
        <taxon>Thiobacillus</taxon>
    </lineage>
</organism>
<dbReference type="PATRIC" id="fig|36861.3.peg.3191"/>
<evidence type="ECO:0000256" key="2">
    <source>
        <dbReference type="ARBA" id="ARBA00022692"/>
    </source>
</evidence>
<proteinExistence type="inferred from homology"/>
<evidence type="ECO:0000256" key="3">
    <source>
        <dbReference type="ARBA" id="ARBA00022989"/>
    </source>
</evidence>
<feature type="transmembrane region" description="Helical" evidence="5">
    <location>
        <begin position="252"/>
        <end position="270"/>
    </location>
</feature>
<dbReference type="InterPro" id="IPR002781">
    <property type="entry name" value="TM_pro_TauE-like"/>
</dbReference>
<protein>
    <recommendedName>
        <fullName evidence="5">Probable membrane transporter protein</fullName>
    </recommendedName>
</protein>
<feature type="transmembrane region" description="Helical" evidence="5">
    <location>
        <begin position="91"/>
        <end position="114"/>
    </location>
</feature>
<accession>A0A106BF70</accession>
<reference evidence="6 7" key="1">
    <citation type="journal article" date="2015" name="Appl. Environ. Microbiol.">
        <title>Aerobic and Anaerobic Thiosulfate Oxidation by a Cold-Adapted, Subglacial Chemoautotroph.</title>
        <authorList>
            <person name="Harrold Z.R."/>
            <person name="Skidmore M.L."/>
            <person name="Hamilton T.L."/>
            <person name="Desch L."/>
            <person name="Amada K."/>
            <person name="van Gelder W."/>
            <person name="Glover K."/>
            <person name="Roden E.E."/>
            <person name="Boyd E.S."/>
        </authorList>
    </citation>
    <scope>NUCLEOTIDE SEQUENCE [LARGE SCALE GENOMIC DNA]</scope>
    <source>
        <strain evidence="6 7">RG</strain>
    </source>
</reference>
<dbReference type="RefSeq" id="WP_059759313.1">
    <property type="nucleotide sequence ID" value="NZ_LDUG01000061.1"/>
</dbReference>
<comment type="subcellular location">
    <subcellularLocation>
        <location evidence="5">Cell membrane</location>
        <topology evidence="5">Multi-pass membrane protein</topology>
    </subcellularLocation>
    <subcellularLocation>
        <location evidence="1">Membrane</location>
        <topology evidence="1">Multi-pass membrane protein</topology>
    </subcellularLocation>
</comment>
<dbReference type="EMBL" id="LDUG01000061">
    <property type="protein sequence ID" value="KVW91328.1"/>
    <property type="molecule type" value="Genomic_DNA"/>
</dbReference>
<dbReference type="Pfam" id="PF01925">
    <property type="entry name" value="TauE"/>
    <property type="match status" value="1"/>
</dbReference>
<feature type="transmembrane region" description="Helical" evidence="5">
    <location>
        <begin position="65"/>
        <end position="84"/>
    </location>
</feature>
<keyword evidence="3 5" id="KW-1133">Transmembrane helix</keyword>
<dbReference type="Proteomes" id="UP000064243">
    <property type="component" value="Unassembled WGS sequence"/>
</dbReference>
<dbReference type="PANTHER" id="PTHR43701">
    <property type="entry name" value="MEMBRANE TRANSPORTER PROTEIN MJ0441-RELATED"/>
    <property type="match status" value="1"/>
</dbReference>